<feature type="domain" description="HTH tetR-type" evidence="5">
    <location>
        <begin position="1"/>
        <end position="60"/>
    </location>
</feature>
<sequence length="195" mass="22450">MSKQAIQNAALLLFARQGYEGTSIADIAQQVGIHKSTVYAHFVNKEALFLAVVDEVLQSYTESLEQMVPPSFRDRPVQEQLYAILRESSSIYRADAPRVALYRRAVLFPPPALREQILERFAPFDRKITTLFTSILEQGLANGELRQAPLLDLVAAYNCLFDGLFMEFFYYPQEQFEEQLERAWRCFWAGVAREQ</sequence>
<dbReference type="KEGG" id="kbs:EPA93_05370"/>
<feature type="DNA-binding region" description="H-T-H motif" evidence="4">
    <location>
        <begin position="23"/>
        <end position="42"/>
    </location>
</feature>
<proteinExistence type="predicted"/>
<organism evidence="6 7">
    <name type="scientific">Ktedonosporobacter rubrisoli</name>
    <dbReference type="NCBI Taxonomy" id="2509675"/>
    <lineage>
        <taxon>Bacteria</taxon>
        <taxon>Bacillati</taxon>
        <taxon>Chloroflexota</taxon>
        <taxon>Ktedonobacteria</taxon>
        <taxon>Ktedonobacterales</taxon>
        <taxon>Ktedonosporobacteraceae</taxon>
        <taxon>Ktedonosporobacter</taxon>
    </lineage>
</organism>
<dbReference type="PANTHER" id="PTHR30055">
    <property type="entry name" value="HTH-TYPE TRANSCRIPTIONAL REGULATOR RUTR"/>
    <property type="match status" value="1"/>
</dbReference>
<evidence type="ECO:0000313" key="6">
    <source>
        <dbReference type="EMBL" id="QBD75461.1"/>
    </source>
</evidence>
<accession>A0A4V0YY97</accession>
<dbReference type="GO" id="GO:0003700">
    <property type="term" value="F:DNA-binding transcription factor activity"/>
    <property type="evidence" value="ECO:0007669"/>
    <property type="project" value="TreeGrafter"/>
</dbReference>
<dbReference type="InterPro" id="IPR009057">
    <property type="entry name" value="Homeodomain-like_sf"/>
</dbReference>
<evidence type="ECO:0000256" key="3">
    <source>
        <dbReference type="ARBA" id="ARBA00023163"/>
    </source>
</evidence>
<dbReference type="EMBL" id="CP035758">
    <property type="protein sequence ID" value="QBD75461.1"/>
    <property type="molecule type" value="Genomic_DNA"/>
</dbReference>
<dbReference type="AlphaFoldDB" id="A0A4V0YY97"/>
<dbReference type="SUPFAM" id="SSF46689">
    <property type="entry name" value="Homeodomain-like"/>
    <property type="match status" value="1"/>
</dbReference>
<evidence type="ECO:0000256" key="1">
    <source>
        <dbReference type="ARBA" id="ARBA00023015"/>
    </source>
</evidence>
<dbReference type="Pfam" id="PF00440">
    <property type="entry name" value="TetR_N"/>
    <property type="match status" value="1"/>
</dbReference>
<dbReference type="InterPro" id="IPR050109">
    <property type="entry name" value="HTH-type_TetR-like_transc_reg"/>
</dbReference>
<dbReference type="Gene3D" id="1.10.357.10">
    <property type="entry name" value="Tetracycline Repressor, domain 2"/>
    <property type="match status" value="1"/>
</dbReference>
<dbReference type="InterPro" id="IPR001647">
    <property type="entry name" value="HTH_TetR"/>
</dbReference>
<keyword evidence="2 4" id="KW-0238">DNA-binding</keyword>
<gene>
    <name evidence="6" type="ORF">EPA93_05370</name>
</gene>
<dbReference type="OrthoDB" id="9812484at2"/>
<evidence type="ECO:0000259" key="5">
    <source>
        <dbReference type="PROSITE" id="PS50977"/>
    </source>
</evidence>
<dbReference type="Proteomes" id="UP000290365">
    <property type="component" value="Chromosome"/>
</dbReference>
<protein>
    <submittedName>
        <fullName evidence="6">TetR/AcrR family transcriptional regulator</fullName>
    </submittedName>
</protein>
<dbReference type="PRINTS" id="PR00455">
    <property type="entry name" value="HTHTETR"/>
</dbReference>
<name>A0A4V0YY97_KTERU</name>
<dbReference type="PROSITE" id="PS50977">
    <property type="entry name" value="HTH_TETR_2"/>
    <property type="match status" value="1"/>
</dbReference>
<reference evidence="6 7" key="1">
    <citation type="submission" date="2019-01" db="EMBL/GenBank/DDBJ databases">
        <title>Ktedonosporobacter rubrisoli SCAWS-G2.</title>
        <authorList>
            <person name="Huang Y."/>
            <person name="Yan B."/>
        </authorList>
    </citation>
    <scope>NUCLEOTIDE SEQUENCE [LARGE SCALE GENOMIC DNA]</scope>
    <source>
        <strain evidence="6 7">SCAWS-G2</strain>
    </source>
</reference>
<keyword evidence="7" id="KW-1185">Reference proteome</keyword>
<dbReference type="PANTHER" id="PTHR30055:SF238">
    <property type="entry name" value="MYCOFACTOCIN BIOSYNTHESIS TRANSCRIPTIONAL REGULATOR MFTR-RELATED"/>
    <property type="match status" value="1"/>
</dbReference>
<dbReference type="GO" id="GO:0000976">
    <property type="term" value="F:transcription cis-regulatory region binding"/>
    <property type="evidence" value="ECO:0007669"/>
    <property type="project" value="TreeGrafter"/>
</dbReference>
<keyword evidence="1" id="KW-0805">Transcription regulation</keyword>
<evidence type="ECO:0000256" key="4">
    <source>
        <dbReference type="PROSITE-ProRule" id="PRU00335"/>
    </source>
</evidence>
<dbReference type="RefSeq" id="WP_129886059.1">
    <property type="nucleotide sequence ID" value="NZ_CP035758.1"/>
</dbReference>
<evidence type="ECO:0000256" key="2">
    <source>
        <dbReference type="ARBA" id="ARBA00023125"/>
    </source>
</evidence>
<dbReference type="InterPro" id="IPR036271">
    <property type="entry name" value="Tet_transcr_reg_TetR-rel_C_sf"/>
</dbReference>
<dbReference type="Gene3D" id="1.10.10.60">
    <property type="entry name" value="Homeodomain-like"/>
    <property type="match status" value="1"/>
</dbReference>
<dbReference type="SUPFAM" id="SSF48498">
    <property type="entry name" value="Tetracyclin repressor-like, C-terminal domain"/>
    <property type="match status" value="1"/>
</dbReference>
<keyword evidence="3" id="KW-0804">Transcription</keyword>
<evidence type="ECO:0000313" key="7">
    <source>
        <dbReference type="Proteomes" id="UP000290365"/>
    </source>
</evidence>